<dbReference type="Pfam" id="PF08020">
    <property type="entry name" value="DUF1706"/>
    <property type="match status" value="1"/>
</dbReference>
<organism evidence="1 2">
    <name type="scientific">Vagococcus coleopterorum</name>
    <dbReference type="NCBI Taxonomy" id="2714946"/>
    <lineage>
        <taxon>Bacteria</taxon>
        <taxon>Bacillati</taxon>
        <taxon>Bacillota</taxon>
        <taxon>Bacilli</taxon>
        <taxon>Lactobacillales</taxon>
        <taxon>Enterococcaceae</taxon>
        <taxon>Vagococcus</taxon>
    </lineage>
</organism>
<dbReference type="Proteomes" id="UP000500890">
    <property type="component" value="Chromosome"/>
</dbReference>
<keyword evidence="2" id="KW-1185">Reference proteome</keyword>
<dbReference type="InterPro" id="IPR034660">
    <property type="entry name" value="DinB/YfiT-like"/>
</dbReference>
<dbReference type="PANTHER" id="PTHR40658:SF4">
    <property type="entry name" value="HYPOTHETICAL CYTOSOLIC PROTEIN"/>
    <property type="match status" value="1"/>
</dbReference>
<dbReference type="Gene3D" id="1.20.120.450">
    <property type="entry name" value="dinb family like domain"/>
    <property type="match status" value="1"/>
</dbReference>
<evidence type="ECO:0000313" key="1">
    <source>
        <dbReference type="EMBL" id="QIL46851.1"/>
    </source>
</evidence>
<reference evidence="1 2" key="1">
    <citation type="submission" date="2020-03" db="EMBL/GenBank/DDBJ databases">
        <title>Vagococcus sp. nov., isolated from beetles.</title>
        <authorList>
            <person name="Hyun D.-W."/>
            <person name="Bae J.-W."/>
        </authorList>
    </citation>
    <scope>NUCLEOTIDE SEQUENCE [LARGE SCALE GENOMIC DNA]</scope>
    <source>
        <strain evidence="1 2">HDW17A</strain>
    </source>
</reference>
<dbReference type="RefSeq" id="WP_166008239.1">
    <property type="nucleotide sequence ID" value="NZ_CP049886.1"/>
</dbReference>
<dbReference type="PANTHER" id="PTHR40658">
    <property type="match status" value="1"/>
</dbReference>
<protein>
    <submittedName>
        <fullName evidence="1">ClbS/DfsB family four-helix bundle protein</fullName>
    </submittedName>
</protein>
<evidence type="ECO:0000313" key="2">
    <source>
        <dbReference type="Proteomes" id="UP000500890"/>
    </source>
</evidence>
<accession>A0A6G8AP51</accession>
<dbReference type="KEGG" id="vah:G7081_07090"/>
<dbReference type="InterPro" id="IPR012550">
    <property type="entry name" value="DUF1706"/>
</dbReference>
<gene>
    <name evidence="1" type="ORF">G7081_07090</name>
</gene>
<dbReference type="AlphaFoldDB" id="A0A6G8AP51"/>
<proteinExistence type="predicted"/>
<dbReference type="PIRSF" id="PIRSF031551">
    <property type="entry name" value="DUF1706"/>
    <property type="match status" value="1"/>
</dbReference>
<name>A0A6G8AP51_9ENTE</name>
<dbReference type="EMBL" id="CP049886">
    <property type="protein sequence ID" value="QIL46851.1"/>
    <property type="molecule type" value="Genomic_DNA"/>
</dbReference>
<sequence>MARPKTKTELLLTSQDTFDKLLLLLSSFTNEELIAPFTFSDEFLEKQKGEHWLRDQNKRDMLIHLYEWHQLLLTCVKNNSSNTVVPFLPSPYNWKNYGEMNQMFFEKHQNTSYDEALRLLKSSHESVMELIEAHSNEELFEKNIFPWTNTTTFGSYCVSATSSHYEWAIKKIKQSIKPQNNK</sequence>